<evidence type="ECO:0000313" key="10">
    <source>
        <dbReference type="Proteomes" id="UP000245207"/>
    </source>
</evidence>
<dbReference type="STRING" id="35608.A0A2U1NSM3"/>
<organism evidence="9 10">
    <name type="scientific">Artemisia annua</name>
    <name type="common">Sweet wormwood</name>
    <dbReference type="NCBI Taxonomy" id="35608"/>
    <lineage>
        <taxon>Eukaryota</taxon>
        <taxon>Viridiplantae</taxon>
        <taxon>Streptophyta</taxon>
        <taxon>Embryophyta</taxon>
        <taxon>Tracheophyta</taxon>
        <taxon>Spermatophyta</taxon>
        <taxon>Magnoliopsida</taxon>
        <taxon>eudicotyledons</taxon>
        <taxon>Gunneridae</taxon>
        <taxon>Pentapetalae</taxon>
        <taxon>asterids</taxon>
        <taxon>campanulids</taxon>
        <taxon>Asterales</taxon>
        <taxon>Asteraceae</taxon>
        <taxon>Asteroideae</taxon>
        <taxon>Anthemideae</taxon>
        <taxon>Artemisiinae</taxon>
        <taxon>Artemisia</taxon>
    </lineage>
</organism>
<dbReference type="GO" id="GO:0046872">
    <property type="term" value="F:metal ion binding"/>
    <property type="evidence" value="ECO:0007669"/>
    <property type="project" value="UniProtKB-KW"/>
</dbReference>
<name>A0A2U1NSM3_ARTAN</name>
<keyword evidence="10" id="KW-1185">Reference proteome</keyword>
<keyword evidence="4" id="KW-0540">Nuclease</keyword>
<evidence type="ECO:0000256" key="1">
    <source>
        <dbReference type="ARBA" id="ARBA00001968"/>
    </source>
</evidence>
<keyword evidence="5" id="KW-0479">Metal-binding</keyword>
<evidence type="ECO:0000256" key="7">
    <source>
        <dbReference type="ARBA" id="ARBA00023242"/>
    </source>
</evidence>
<protein>
    <recommendedName>
        <fullName evidence="8">DDE Tnp4 domain-containing protein</fullName>
    </recommendedName>
</protein>
<dbReference type="InterPro" id="IPR027806">
    <property type="entry name" value="HARBI1_dom"/>
</dbReference>
<accession>A0A2U1NSM3</accession>
<evidence type="ECO:0000259" key="8">
    <source>
        <dbReference type="Pfam" id="PF13359"/>
    </source>
</evidence>
<gene>
    <name evidence="9" type="ORF">CTI12_AA233700</name>
</gene>
<evidence type="ECO:0000256" key="5">
    <source>
        <dbReference type="ARBA" id="ARBA00022723"/>
    </source>
</evidence>
<evidence type="ECO:0000256" key="2">
    <source>
        <dbReference type="ARBA" id="ARBA00004123"/>
    </source>
</evidence>
<dbReference type="GO" id="GO:0004518">
    <property type="term" value="F:nuclease activity"/>
    <property type="evidence" value="ECO:0007669"/>
    <property type="project" value="UniProtKB-KW"/>
</dbReference>
<evidence type="ECO:0000256" key="6">
    <source>
        <dbReference type="ARBA" id="ARBA00022801"/>
    </source>
</evidence>
<sequence>MVGTIREVENGNRGDSASAMYHPDFRCAAGTVVDFSDMCCRRYTLNIVAYIAGTPDTSPAHRMAIVATEASTEIGCDSVCKVEIKNECGDGSLDMTKLDGRSDSVSSGEIVTYAYVILFFQKGGKIVECGGLGARDAEVEGDTKEANGDLKKKVEEQDFNMRDDEMMKRELKAVDRDIGEVEIERNKWEEKCWDLNTVIGTKWKELEALQIECNQAIRRSAFVSRRRSSLVLNDELLYAHQYCNNDDQMMTKYSSLNTESWEIPKKGIQSFEQDQIVAVNDFIVERVVAKAAWVKRCSQLCSDVGKWVGRVMGQRGKTTIQSGLSGLSLTTICRILAAHTLPQYPTICTKPSCDQQWLLNFVRSLSTVLAFAYCLSSYCLRLSDGNVHVFEQLGSVGKWGVPPPPIDSSSTSIVAATSPAQGSGSKQVPSGETISRQFNRCLLSILKLHDVLLQKLQPITDDCEDNRWKSFKGCLSALDGTSIRVTPPSDQKPRYRTRKADIATNVLGVCCPNMQFIYVLPGWEGSAHDGRVLRDAISRPDGLKIPQSCYYLVDAGYCNAPGFLASFRGQRYHLNEFHGHRPQSGAAEYFNMKHSKARNVIERCFGLLKGRWKILASPSFFPITTQVYADFWAP</sequence>
<comment type="similarity">
    <text evidence="3">Belongs to the HARBI1 family.</text>
</comment>
<comment type="caution">
    <text evidence="9">The sequence shown here is derived from an EMBL/GenBank/DDBJ whole genome shotgun (WGS) entry which is preliminary data.</text>
</comment>
<dbReference type="EMBL" id="PKPP01002264">
    <property type="protein sequence ID" value="PWA76471.1"/>
    <property type="molecule type" value="Genomic_DNA"/>
</dbReference>
<evidence type="ECO:0000256" key="4">
    <source>
        <dbReference type="ARBA" id="ARBA00022722"/>
    </source>
</evidence>
<reference evidence="9 10" key="1">
    <citation type="journal article" date="2018" name="Mol. Plant">
        <title>The genome of Artemisia annua provides insight into the evolution of Asteraceae family and artemisinin biosynthesis.</title>
        <authorList>
            <person name="Shen Q."/>
            <person name="Zhang L."/>
            <person name="Liao Z."/>
            <person name="Wang S."/>
            <person name="Yan T."/>
            <person name="Shi P."/>
            <person name="Liu M."/>
            <person name="Fu X."/>
            <person name="Pan Q."/>
            <person name="Wang Y."/>
            <person name="Lv Z."/>
            <person name="Lu X."/>
            <person name="Zhang F."/>
            <person name="Jiang W."/>
            <person name="Ma Y."/>
            <person name="Chen M."/>
            <person name="Hao X."/>
            <person name="Li L."/>
            <person name="Tang Y."/>
            <person name="Lv G."/>
            <person name="Zhou Y."/>
            <person name="Sun X."/>
            <person name="Brodelius P.E."/>
            <person name="Rose J.K.C."/>
            <person name="Tang K."/>
        </authorList>
    </citation>
    <scope>NUCLEOTIDE SEQUENCE [LARGE SCALE GENOMIC DNA]</scope>
    <source>
        <strain evidence="10">cv. Huhao1</strain>
        <tissue evidence="9">Leaf</tissue>
    </source>
</reference>
<comment type="cofactor">
    <cofactor evidence="1">
        <name>a divalent metal cation</name>
        <dbReference type="ChEBI" id="CHEBI:60240"/>
    </cofactor>
</comment>
<dbReference type="GO" id="GO:0005634">
    <property type="term" value="C:nucleus"/>
    <property type="evidence" value="ECO:0007669"/>
    <property type="project" value="UniProtKB-SubCell"/>
</dbReference>
<dbReference type="GO" id="GO:0016787">
    <property type="term" value="F:hydrolase activity"/>
    <property type="evidence" value="ECO:0007669"/>
    <property type="project" value="UniProtKB-KW"/>
</dbReference>
<comment type="subcellular location">
    <subcellularLocation>
        <location evidence="2">Nucleus</location>
    </subcellularLocation>
</comment>
<dbReference type="AlphaFoldDB" id="A0A2U1NSM3"/>
<evidence type="ECO:0000256" key="3">
    <source>
        <dbReference type="ARBA" id="ARBA00006958"/>
    </source>
</evidence>
<dbReference type="OrthoDB" id="1699974at2759"/>
<dbReference type="PANTHER" id="PTHR22930:SF293">
    <property type="entry name" value="PROTEIN ALP1-LIKE"/>
    <property type="match status" value="1"/>
</dbReference>
<proteinExistence type="inferred from homology"/>
<evidence type="ECO:0000313" key="9">
    <source>
        <dbReference type="EMBL" id="PWA76471.1"/>
    </source>
</evidence>
<dbReference type="Pfam" id="PF13359">
    <property type="entry name" value="DDE_Tnp_4"/>
    <property type="match status" value="1"/>
</dbReference>
<dbReference type="InterPro" id="IPR045249">
    <property type="entry name" value="HARBI1-like"/>
</dbReference>
<dbReference type="PANTHER" id="PTHR22930">
    <property type="match status" value="1"/>
</dbReference>
<keyword evidence="6" id="KW-0378">Hydrolase</keyword>
<dbReference type="Proteomes" id="UP000245207">
    <property type="component" value="Unassembled WGS sequence"/>
</dbReference>
<keyword evidence="7" id="KW-0539">Nucleus</keyword>
<feature type="domain" description="DDE Tnp4" evidence="8">
    <location>
        <begin position="478"/>
        <end position="618"/>
    </location>
</feature>